<dbReference type="Proteomes" id="UP000067422">
    <property type="component" value="Chromosome 2"/>
</dbReference>
<protein>
    <submittedName>
        <fullName evidence="1">Phage virion morphogenesis protein</fullName>
    </submittedName>
</protein>
<dbReference type="InterPro" id="IPR006522">
    <property type="entry name" value="Phage_virion_morphogenesis"/>
</dbReference>
<accession>A0ABN4L8R3</accession>
<keyword evidence="2" id="KW-1185">Reference proteome</keyword>
<evidence type="ECO:0000313" key="2">
    <source>
        <dbReference type="Proteomes" id="UP000067422"/>
    </source>
</evidence>
<evidence type="ECO:0000313" key="1">
    <source>
        <dbReference type="EMBL" id="AMG01346.1"/>
    </source>
</evidence>
<reference evidence="1" key="1">
    <citation type="submission" date="2018-01" db="EMBL/GenBank/DDBJ databases">
        <title>FDA dAtabase for Regulatory Grade micrObial Sequences (FDA-ARGOS): Supporting development and validation of Infectious Disease Dx tests.</title>
        <authorList>
            <person name="Hoffmann M."/>
            <person name="Allard M."/>
            <person name="Evans P."/>
            <person name="Brown E."/>
            <person name="Tallon L."/>
            <person name="Sadzewicz L."/>
            <person name="Sengamalay N."/>
            <person name="Ott S."/>
            <person name="Godinez A."/>
            <person name="Nagaraj S."/>
            <person name="Vyas G."/>
            <person name="Aluvathingal J."/>
            <person name="Nadendla S."/>
            <person name="Geyer C."/>
            <person name="Sichtig H."/>
        </authorList>
    </citation>
    <scope>NUCLEOTIDE SEQUENCE</scope>
    <source>
        <strain evidence="1">FDAARGOS_107</strain>
    </source>
</reference>
<dbReference type="NCBIfam" id="TIGR01635">
    <property type="entry name" value="tail_comp_S"/>
    <property type="match status" value="1"/>
</dbReference>
<sequence length="157" mass="17231">MAGARYSLSINHASIQAALNELLKRGQNLKPAMMEIGEELLISHNERFSEQKAPDGTPWAPLSETTKSLKTKNVDTILVFNDFLRSTLNYEASADGLSFGSPMEYAAMQQFGGTTAPNSMIPNKEIVARPFLGVDSDDTEMILETLSHHLMNGIESL</sequence>
<proteinExistence type="predicted"/>
<dbReference type="EMBL" id="CP014039">
    <property type="protein sequence ID" value="AMG01346.1"/>
    <property type="molecule type" value="Genomic_DNA"/>
</dbReference>
<dbReference type="Pfam" id="PF05069">
    <property type="entry name" value="Phage_tail_S"/>
    <property type="match status" value="1"/>
</dbReference>
<name>A0ABN4L8R3_VIBHA</name>
<gene>
    <name evidence="1" type="ORF">AL538_27240</name>
</gene>
<dbReference type="RefSeq" id="WP_050940427.1">
    <property type="nucleotide sequence ID" value="NZ_CANMKW010000001.1"/>
</dbReference>
<organism evidence="1 2">
    <name type="scientific">Vibrio harveyi</name>
    <name type="common">Beneckea harveyi</name>
    <dbReference type="NCBI Taxonomy" id="669"/>
    <lineage>
        <taxon>Bacteria</taxon>
        <taxon>Pseudomonadati</taxon>
        <taxon>Pseudomonadota</taxon>
        <taxon>Gammaproteobacteria</taxon>
        <taxon>Vibrionales</taxon>
        <taxon>Vibrionaceae</taxon>
        <taxon>Vibrio</taxon>
    </lineage>
</organism>